<feature type="transmembrane region" description="Helical" evidence="1">
    <location>
        <begin position="124"/>
        <end position="146"/>
    </location>
</feature>
<dbReference type="Pfam" id="PF13367">
    <property type="entry name" value="PrsW-protease"/>
    <property type="match status" value="1"/>
</dbReference>
<dbReference type="InterPro" id="IPR026898">
    <property type="entry name" value="PrsW"/>
</dbReference>
<dbReference type="EMBL" id="CP026309">
    <property type="protein sequence ID" value="AUV80424.1"/>
    <property type="molecule type" value="Genomic_DNA"/>
</dbReference>
<feature type="transmembrane region" description="Helical" evidence="1">
    <location>
        <begin position="93"/>
        <end position="112"/>
    </location>
</feature>
<name>A0A2I8VEX6_9EURY</name>
<dbReference type="AlphaFoldDB" id="A0A2I8VEX6"/>
<keyword evidence="2" id="KW-0378">Hydrolase</keyword>
<feature type="transmembrane region" description="Helical" evidence="1">
    <location>
        <begin position="67"/>
        <end position="87"/>
    </location>
</feature>
<dbReference type="GO" id="GO:0006508">
    <property type="term" value="P:proteolysis"/>
    <property type="evidence" value="ECO:0007669"/>
    <property type="project" value="UniProtKB-KW"/>
</dbReference>
<dbReference type="PANTHER" id="PTHR36844:SF1">
    <property type="entry name" value="PROTEASE PRSW"/>
    <property type="match status" value="1"/>
</dbReference>
<keyword evidence="1" id="KW-0472">Membrane</keyword>
<evidence type="ECO:0000256" key="1">
    <source>
        <dbReference type="SAM" id="Phobius"/>
    </source>
</evidence>
<organism evidence="2 3">
    <name type="scientific">Salinigranum rubrum</name>
    <dbReference type="NCBI Taxonomy" id="755307"/>
    <lineage>
        <taxon>Archaea</taxon>
        <taxon>Methanobacteriati</taxon>
        <taxon>Methanobacteriota</taxon>
        <taxon>Stenosarchaea group</taxon>
        <taxon>Halobacteria</taxon>
        <taxon>Halobacteriales</taxon>
        <taxon>Haloferacaceae</taxon>
        <taxon>Salinigranum</taxon>
    </lineage>
</organism>
<dbReference type="Proteomes" id="UP000236584">
    <property type="component" value="Chromosome"/>
</dbReference>
<feature type="transmembrane region" description="Helical" evidence="1">
    <location>
        <begin position="270"/>
        <end position="288"/>
    </location>
</feature>
<keyword evidence="2" id="KW-0645">Protease</keyword>
<keyword evidence="2" id="KW-0482">Metalloprotease</keyword>
<dbReference type="PANTHER" id="PTHR36844">
    <property type="entry name" value="PROTEASE PRSW"/>
    <property type="match status" value="1"/>
</dbReference>
<sequence>MRTLRLRFSQNRLHTTLQAGFRTGKYMPASSDDSSVDTHGVTTWEPRTLGDRLSVSLHETLASNWRVVVVALAALVLLGQFFVAFGLFATDPFLAVFSAVSVIPALLLVWYIRRQDVDPEPVGTLAVTFVLGGLLASFAALVNTAAGTVFRQIPFIGSILLFFLIVGPGEELVKWLAIRLYAYDRSEFDAVVDGAMYGAAAGLGFASIENVIYITQNALTAIQNEGPVLAATVPTTVARSLAGPGHVLYSAFAGYYLGLAKFNEEHYGPLVVKGIAVAALLHATYNSLSTVLPQVLPMSGLTTFAFIVLWDGALTVVLIRKLRQYRDVVDEHGTASARPQAASTDD</sequence>
<keyword evidence="1" id="KW-0812">Transmembrane</keyword>
<dbReference type="KEGG" id="srub:C2R22_01090"/>
<evidence type="ECO:0000313" key="2">
    <source>
        <dbReference type="EMBL" id="AUV80424.1"/>
    </source>
</evidence>
<feature type="transmembrane region" description="Helical" evidence="1">
    <location>
        <begin position="300"/>
        <end position="319"/>
    </location>
</feature>
<reference evidence="2 3" key="1">
    <citation type="submission" date="2018-01" db="EMBL/GenBank/DDBJ databases">
        <title>Complete genome sequence of Salinigranum rubrum GX10T, an extremely halophilic archaeon isolated from a marine solar saltern.</title>
        <authorList>
            <person name="Han S."/>
        </authorList>
    </citation>
    <scope>NUCLEOTIDE SEQUENCE [LARGE SCALE GENOMIC DNA]</scope>
    <source>
        <strain evidence="2 3">GX10</strain>
    </source>
</reference>
<accession>A0A2I8VEX6</accession>
<evidence type="ECO:0000313" key="3">
    <source>
        <dbReference type="Proteomes" id="UP000236584"/>
    </source>
</evidence>
<keyword evidence="3" id="KW-1185">Reference proteome</keyword>
<proteinExistence type="predicted"/>
<gene>
    <name evidence="2" type="ORF">C2R22_01090</name>
</gene>
<dbReference type="GO" id="GO:0008237">
    <property type="term" value="F:metallopeptidase activity"/>
    <property type="evidence" value="ECO:0007669"/>
    <property type="project" value="UniProtKB-KW"/>
</dbReference>
<feature type="transmembrane region" description="Helical" evidence="1">
    <location>
        <begin position="152"/>
        <end position="169"/>
    </location>
</feature>
<protein>
    <submittedName>
        <fullName evidence="2">PrsW family intramembrane metalloprotease</fullName>
    </submittedName>
</protein>
<keyword evidence="1" id="KW-1133">Transmembrane helix</keyword>